<dbReference type="InterPro" id="IPR036837">
    <property type="entry name" value="Cation_efflux_CTD_sf"/>
</dbReference>
<accession>A0A7X2TN54</accession>
<gene>
    <name evidence="10" type="ORF">FYJ60_06380</name>
</gene>
<feature type="transmembrane region" description="Helical" evidence="7">
    <location>
        <begin position="115"/>
        <end position="135"/>
    </location>
</feature>
<feature type="transmembrane region" description="Helical" evidence="7">
    <location>
        <begin position="12"/>
        <end position="33"/>
    </location>
</feature>
<dbReference type="RefSeq" id="WP_154457840.1">
    <property type="nucleotide sequence ID" value="NZ_VUMV01000003.1"/>
</dbReference>
<comment type="similarity">
    <text evidence="2">Belongs to the cation diffusion facilitator (CDF) transporter (TC 2.A.4) family.</text>
</comment>
<dbReference type="Pfam" id="PF01545">
    <property type="entry name" value="Cation_efflux"/>
    <property type="match status" value="1"/>
</dbReference>
<keyword evidence="5 7" id="KW-1133">Transmembrane helix</keyword>
<dbReference type="PANTHER" id="PTHR43840:SF50">
    <property type="entry name" value="MANGANESE EFFLUX SYSTEM PROTEIN MNES"/>
    <property type="match status" value="1"/>
</dbReference>
<evidence type="ECO:0000256" key="3">
    <source>
        <dbReference type="ARBA" id="ARBA00022448"/>
    </source>
</evidence>
<dbReference type="EMBL" id="VUMV01000003">
    <property type="protein sequence ID" value="MST81939.1"/>
    <property type="molecule type" value="Genomic_DNA"/>
</dbReference>
<evidence type="ECO:0000256" key="4">
    <source>
        <dbReference type="ARBA" id="ARBA00022692"/>
    </source>
</evidence>
<evidence type="ECO:0000259" key="9">
    <source>
        <dbReference type="Pfam" id="PF16916"/>
    </source>
</evidence>
<comment type="subcellular location">
    <subcellularLocation>
        <location evidence="1">Membrane</location>
        <topology evidence="1">Multi-pass membrane protein</topology>
    </subcellularLocation>
</comment>
<dbReference type="InterPro" id="IPR027469">
    <property type="entry name" value="Cation_efflux_TMD_sf"/>
</dbReference>
<dbReference type="InterPro" id="IPR050291">
    <property type="entry name" value="CDF_Transporter"/>
</dbReference>
<dbReference type="PANTHER" id="PTHR43840">
    <property type="entry name" value="MITOCHONDRIAL METAL TRANSPORTER 1-RELATED"/>
    <property type="match status" value="1"/>
</dbReference>
<dbReference type="Gene3D" id="3.30.70.1350">
    <property type="entry name" value="Cation efflux protein, cytoplasmic domain"/>
    <property type="match status" value="1"/>
</dbReference>
<proteinExistence type="inferred from homology"/>
<dbReference type="SUPFAM" id="SSF161111">
    <property type="entry name" value="Cation efflux protein transmembrane domain-like"/>
    <property type="match status" value="1"/>
</dbReference>
<keyword evidence="6 7" id="KW-0472">Membrane</keyword>
<organism evidence="10 11">
    <name type="scientific">Bilifractor porci</name>
    <dbReference type="NCBI Taxonomy" id="2606636"/>
    <lineage>
        <taxon>Bacteria</taxon>
        <taxon>Bacillati</taxon>
        <taxon>Bacillota</taxon>
        <taxon>Clostridia</taxon>
        <taxon>Lachnospirales</taxon>
        <taxon>Lachnospiraceae</taxon>
        <taxon>Bilifractor</taxon>
    </lineage>
</organism>
<dbReference type="InterPro" id="IPR027470">
    <property type="entry name" value="Cation_efflux_CTD"/>
</dbReference>
<evidence type="ECO:0000256" key="2">
    <source>
        <dbReference type="ARBA" id="ARBA00008114"/>
    </source>
</evidence>
<evidence type="ECO:0000256" key="5">
    <source>
        <dbReference type="ARBA" id="ARBA00022989"/>
    </source>
</evidence>
<keyword evidence="4 7" id="KW-0812">Transmembrane</keyword>
<feature type="transmembrane region" description="Helical" evidence="7">
    <location>
        <begin position="180"/>
        <end position="198"/>
    </location>
</feature>
<comment type="caution">
    <text evidence="10">The sequence shown here is derived from an EMBL/GenBank/DDBJ whole genome shotgun (WGS) entry which is preliminary data.</text>
</comment>
<dbReference type="GO" id="GO:0016020">
    <property type="term" value="C:membrane"/>
    <property type="evidence" value="ECO:0007669"/>
    <property type="project" value="UniProtKB-SubCell"/>
</dbReference>
<dbReference type="GO" id="GO:0008324">
    <property type="term" value="F:monoatomic cation transmembrane transporter activity"/>
    <property type="evidence" value="ECO:0007669"/>
    <property type="project" value="InterPro"/>
</dbReference>
<feature type="transmembrane region" description="Helical" evidence="7">
    <location>
        <begin position="78"/>
        <end position="95"/>
    </location>
</feature>
<keyword evidence="3" id="KW-0813">Transport</keyword>
<reference evidence="10 11" key="1">
    <citation type="submission" date="2019-08" db="EMBL/GenBank/DDBJ databases">
        <title>In-depth cultivation of the pig gut microbiome towards novel bacterial diversity and tailored functional studies.</title>
        <authorList>
            <person name="Wylensek D."/>
            <person name="Hitch T.C.A."/>
            <person name="Clavel T."/>
        </authorList>
    </citation>
    <scope>NUCLEOTIDE SEQUENCE [LARGE SCALE GENOMIC DNA]</scope>
    <source>
        <strain evidence="10 11">Oil+RF-744-WCA-WT-13</strain>
    </source>
</reference>
<dbReference type="AlphaFoldDB" id="A0A7X2TN54"/>
<dbReference type="Pfam" id="PF16916">
    <property type="entry name" value="ZT_dimer"/>
    <property type="match status" value="1"/>
</dbReference>
<sequence length="370" mass="40413">MNENRDKIIIRTSIIGILVNVLLAAFKAAVGLLSRSVAVVMDAVNNLSDALSSVITILGTKLAGKEPDKKHPLGYGRIEYLSAMIISVIVLYAGVTSLIESVKKILHPEKPDYSATALLIIAVAVVAKVALGRFVKKKGVEVKSDSLVASGSDALHDSIISVSTLAAAVIYLFFHISLEAWLGAIISAVIVKSGLDMLRDTVSEILGERIDAETAQSVKNTICQTKGVRGAYDLVINNYGPNRQIGSVHIEVPDTMTAGELDGLEREISMNVFQKHHIILTGISVYSMNIDDAEAVRVETGIRKILEGYPDILQMHGFFLDKNDKSMKFDIIISYDAPNRKQIYKEITKRVKAAFPEYTPQIQLDFDISD</sequence>
<dbReference type="InterPro" id="IPR002524">
    <property type="entry name" value="Cation_efflux"/>
</dbReference>
<feature type="domain" description="Cation efflux protein cytoplasmic" evidence="9">
    <location>
        <begin position="211"/>
        <end position="277"/>
    </location>
</feature>
<evidence type="ECO:0000256" key="7">
    <source>
        <dbReference type="SAM" id="Phobius"/>
    </source>
</evidence>
<dbReference type="Gene3D" id="1.20.1510.10">
    <property type="entry name" value="Cation efflux protein transmembrane domain"/>
    <property type="match status" value="1"/>
</dbReference>
<dbReference type="FunFam" id="1.20.1510.10:FF:000006">
    <property type="entry name" value="Divalent cation efflux transporter"/>
    <property type="match status" value="1"/>
</dbReference>
<evidence type="ECO:0000259" key="8">
    <source>
        <dbReference type="Pfam" id="PF01545"/>
    </source>
</evidence>
<dbReference type="InterPro" id="IPR058533">
    <property type="entry name" value="Cation_efflux_TM"/>
</dbReference>
<dbReference type="SUPFAM" id="SSF160240">
    <property type="entry name" value="Cation efflux protein cytoplasmic domain-like"/>
    <property type="match status" value="1"/>
</dbReference>
<keyword evidence="11" id="KW-1185">Reference proteome</keyword>
<feature type="domain" description="Cation efflux protein transmembrane" evidence="8">
    <location>
        <begin position="14"/>
        <end position="206"/>
    </location>
</feature>
<dbReference type="NCBIfam" id="TIGR01297">
    <property type="entry name" value="CDF"/>
    <property type="match status" value="1"/>
</dbReference>
<evidence type="ECO:0000313" key="10">
    <source>
        <dbReference type="EMBL" id="MST81939.1"/>
    </source>
</evidence>
<dbReference type="Proteomes" id="UP000466864">
    <property type="component" value="Unassembled WGS sequence"/>
</dbReference>
<evidence type="ECO:0000256" key="1">
    <source>
        <dbReference type="ARBA" id="ARBA00004141"/>
    </source>
</evidence>
<evidence type="ECO:0000313" key="11">
    <source>
        <dbReference type="Proteomes" id="UP000466864"/>
    </source>
</evidence>
<protein>
    <submittedName>
        <fullName evidence="10">Cation transporter</fullName>
    </submittedName>
</protein>
<name>A0A7X2TN54_9FIRM</name>
<evidence type="ECO:0000256" key="6">
    <source>
        <dbReference type="ARBA" id="ARBA00023136"/>
    </source>
</evidence>